<reference evidence="2 3" key="1">
    <citation type="submission" date="2022-11" db="EMBL/GenBank/DDBJ databases">
        <title>Genome sequence of clinical isolate of the human pathogenic Borrelia fainii.</title>
        <authorList>
            <person name="Itokawa K."/>
            <person name="Sato K."/>
            <person name="Qiu Y."/>
        </authorList>
    </citation>
    <scope>NUCLEOTIDE SEQUENCE [LARGE SCALE GENOMIC DNA]</scope>
    <source>
        <strain evidence="2 3">Qtaro</strain>
        <plasmid evidence="2 3">p32</plasmid>
    </source>
</reference>
<dbReference type="InterPro" id="IPR050678">
    <property type="entry name" value="DNA_Partitioning_ATPase"/>
</dbReference>
<dbReference type="Gene3D" id="3.40.50.300">
    <property type="entry name" value="P-loop containing nucleotide triphosphate hydrolases"/>
    <property type="match status" value="1"/>
</dbReference>
<dbReference type="EMBL" id="AP027074">
    <property type="protein sequence ID" value="BDU63544.1"/>
    <property type="molecule type" value="Genomic_DNA"/>
</dbReference>
<keyword evidence="3" id="KW-1185">Reference proteome</keyword>
<evidence type="ECO:0000313" key="3">
    <source>
        <dbReference type="Proteomes" id="UP001317516"/>
    </source>
</evidence>
<dbReference type="CDD" id="cd02042">
    <property type="entry name" value="ParAB_family"/>
    <property type="match status" value="1"/>
</dbReference>
<accession>A0ABM8DLS6</accession>
<dbReference type="Pfam" id="PF13614">
    <property type="entry name" value="AAA_31"/>
    <property type="match status" value="1"/>
</dbReference>
<dbReference type="RefSeq" id="WP_281862464.1">
    <property type="nucleotide sequence ID" value="NZ_AP027074.1"/>
</dbReference>
<organism evidence="2 3">
    <name type="scientific">Candidatus Borrelia fainii</name>
    <dbReference type="NCBI Taxonomy" id="2518322"/>
    <lineage>
        <taxon>Bacteria</taxon>
        <taxon>Pseudomonadati</taxon>
        <taxon>Spirochaetota</taxon>
        <taxon>Spirochaetia</taxon>
        <taxon>Spirochaetales</taxon>
        <taxon>Borreliaceae</taxon>
        <taxon>Borrelia</taxon>
    </lineage>
</organism>
<geneLocation type="plasmid" evidence="2 3">
    <name>p32</name>
</geneLocation>
<name>A0ABM8DLS6_9SPIR</name>
<sequence length="254" mass="29265">MDKKRTKIITIASIKGGVGKSTSAILFSTIISKKFSVLLIDMDAQASLTSYFNEYLEKARINVENTNIYETLRKNLDINNSICTINQNLDFIPSYLNLHFFNNDNLPFKETRLKKALYFIKNTYDYIIIDTNPSLDFTLINALVVSNFVISPIPAEKWSIESLEALTFKVKQLDLNLPIYILNTRFKNNNSNKFYLNILKQNSNFIGSIREREDLNKRIAQNIGFSLNEDYTSDYKKALKNLFGAEQISGRSYE</sequence>
<evidence type="ECO:0000313" key="2">
    <source>
        <dbReference type="EMBL" id="BDU63544.1"/>
    </source>
</evidence>
<dbReference type="Proteomes" id="UP001317516">
    <property type="component" value="Plasmid p32"/>
</dbReference>
<dbReference type="InterPro" id="IPR027417">
    <property type="entry name" value="P-loop_NTPase"/>
</dbReference>
<dbReference type="PANTHER" id="PTHR13696">
    <property type="entry name" value="P-LOOP CONTAINING NUCLEOSIDE TRIPHOSPHATE HYDROLASE"/>
    <property type="match status" value="1"/>
</dbReference>
<dbReference type="PANTHER" id="PTHR13696:SF52">
    <property type="entry name" value="PARA FAMILY PROTEIN CT_582"/>
    <property type="match status" value="1"/>
</dbReference>
<protein>
    <submittedName>
        <fullName evidence="2">Chromosome partitioning protein ParA</fullName>
    </submittedName>
</protein>
<gene>
    <name evidence="2" type="ORF">BOFE_10840</name>
</gene>
<keyword evidence="2" id="KW-0614">Plasmid</keyword>
<dbReference type="InterPro" id="IPR025669">
    <property type="entry name" value="AAA_dom"/>
</dbReference>
<evidence type="ECO:0000259" key="1">
    <source>
        <dbReference type="Pfam" id="PF13614"/>
    </source>
</evidence>
<proteinExistence type="predicted"/>
<dbReference type="SUPFAM" id="SSF52540">
    <property type="entry name" value="P-loop containing nucleoside triphosphate hydrolases"/>
    <property type="match status" value="1"/>
</dbReference>
<feature type="domain" description="AAA" evidence="1">
    <location>
        <begin position="6"/>
        <end position="175"/>
    </location>
</feature>